<comment type="caution">
    <text evidence="1">The sequence shown here is derived from an EMBL/GenBank/DDBJ whole genome shotgun (WGS) entry which is preliminary data.</text>
</comment>
<sequence>MNTGLQGLPVRWEIHARELFADGHRFTGRGTHEVVTATAPS</sequence>
<evidence type="ECO:0000313" key="2">
    <source>
        <dbReference type="Proteomes" id="UP001183824"/>
    </source>
</evidence>
<proteinExistence type="predicted"/>
<dbReference type="RefSeq" id="WP_311716821.1">
    <property type="nucleotide sequence ID" value="NZ_JAVREZ010000010.1"/>
</dbReference>
<accession>A0ABU2VEF2</accession>
<organism evidence="1 2">
    <name type="scientific">Streptomyces doebereineriae</name>
    <dbReference type="NCBI Taxonomy" id="3075528"/>
    <lineage>
        <taxon>Bacteria</taxon>
        <taxon>Bacillati</taxon>
        <taxon>Actinomycetota</taxon>
        <taxon>Actinomycetes</taxon>
        <taxon>Kitasatosporales</taxon>
        <taxon>Streptomycetaceae</taxon>
        <taxon>Streptomyces</taxon>
    </lineage>
</organism>
<protein>
    <submittedName>
        <fullName evidence="1">Uncharacterized protein</fullName>
    </submittedName>
</protein>
<reference evidence="2" key="1">
    <citation type="submission" date="2023-07" db="EMBL/GenBank/DDBJ databases">
        <title>30 novel species of actinomycetes from the DSMZ collection.</title>
        <authorList>
            <person name="Nouioui I."/>
        </authorList>
    </citation>
    <scope>NUCLEOTIDE SEQUENCE [LARGE SCALE GENOMIC DNA]</scope>
    <source>
        <strain evidence="2">DSM 41640</strain>
    </source>
</reference>
<evidence type="ECO:0000313" key="1">
    <source>
        <dbReference type="EMBL" id="MDT0483948.1"/>
    </source>
</evidence>
<keyword evidence="2" id="KW-1185">Reference proteome</keyword>
<name>A0ABU2VEF2_9ACTN</name>
<gene>
    <name evidence="1" type="ORF">RNB18_27710</name>
</gene>
<dbReference type="EMBL" id="JAVREZ010000010">
    <property type="protein sequence ID" value="MDT0483948.1"/>
    <property type="molecule type" value="Genomic_DNA"/>
</dbReference>
<dbReference type="Proteomes" id="UP001183824">
    <property type="component" value="Unassembled WGS sequence"/>
</dbReference>